<dbReference type="eggNOG" id="KOG1182">
    <property type="taxonomic scope" value="Eukaryota"/>
</dbReference>
<dbReference type="GO" id="GO:0003863">
    <property type="term" value="F:branched-chain 2-oxo acid dehydrogenase activity"/>
    <property type="evidence" value="ECO:0007669"/>
    <property type="project" value="UniProtKB-EC"/>
</dbReference>
<dbReference type="InterPro" id="IPR001017">
    <property type="entry name" value="DH_E1"/>
</dbReference>
<keyword evidence="2" id="KW-0786">Thiamine pyrophosphate</keyword>
<reference evidence="5" key="2">
    <citation type="submission" date="2008-08" db="EMBL/GenBank/DDBJ databases">
        <authorList>
            <consortium name="Diatom Consortium"/>
            <person name="Grigoriev I."/>
            <person name="Grimwood J."/>
            <person name="Kuo A."/>
            <person name="Otillar R.P."/>
            <person name="Salamov A."/>
            <person name="Detter J.C."/>
            <person name="Lindquist E."/>
            <person name="Shapiro H."/>
            <person name="Lucas S."/>
            <person name="Glavina del Rio T."/>
            <person name="Pitluck S."/>
            <person name="Rokhsar D."/>
            <person name="Bowler C."/>
        </authorList>
    </citation>
    <scope>GENOME REANNOTATION</scope>
    <source>
        <strain evidence="5">CCAP 1055/1</strain>
    </source>
</reference>
<dbReference type="SUPFAM" id="SSF52518">
    <property type="entry name" value="Thiamin diphosphate-binding fold (THDP-binding)"/>
    <property type="match status" value="1"/>
</dbReference>
<gene>
    <name evidence="4" type="ORF">PHATRDRAFT_9476</name>
</gene>
<dbReference type="PaxDb" id="2850-Phatr9476"/>
<name>B7FQE2_PHATC</name>
<dbReference type="STRING" id="556484.B7FQE2"/>
<dbReference type="PANTHER" id="PTHR43380:SF1">
    <property type="entry name" value="2-OXOISOVALERATE DEHYDROGENASE SUBUNIT ALPHA, MITOCHONDRIAL"/>
    <property type="match status" value="1"/>
</dbReference>
<dbReference type="GO" id="GO:0009083">
    <property type="term" value="P:branched-chain amino acid catabolic process"/>
    <property type="evidence" value="ECO:0007669"/>
    <property type="project" value="TreeGrafter"/>
</dbReference>
<dbReference type="OrthoDB" id="3845at2759"/>
<evidence type="ECO:0000256" key="1">
    <source>
        <dbReference type="ARBA" id="ARBA00023002"/>
    </source>
</evidence>
<dbReference type="CDD" id="cd02000">
    <property type="entry name" value="TPP_E1_PDC_ADC_BCADC"/>
    <property type="match status" value="1"/>
</dbReference>
<dbReference type="InterPro" id="IPR029061">
    <property type="entry name" value="THDP-binding"/>
</dbReference>
<dbReference type="Pfam" id="PF00676">
    <property type="entry name" value="E1_dh"/>
    <property type="match status" value="1"/>
</dbReference>
<dbReference type="InterPro" id="IPR050771">
    <property type="entry name" value="Alpha-ketoacid_DH_E1_comp"/>
</dbReference>
<protein>
    <recommendedName>
        <fullName evidence="2">2-oxoisovalerate dehydrogenase subunit alpha</fullName>
        <ecNumber evidence="2">1.2.4.4</ecNumber>
    </recommendedName>
    <alternativeName>
        <fullName evidence="2">Branched-chain alpha-keto acid dehydrogenase E1 component alpha chain</fullName>
    </alternativeName>
</protein>
<keyword evidence="1 2" id="KW-0560">Oxidoreductase</keyword>
<keyword evidence="5" id="KW-1185">Reference proteome</keyword>
<dbReference type="InParanoid" id="B7FQE2"/>
<organism evidence="4 5">
    <name type="scientific">Phaeodactylum tricornutum (strain CCAP 1055/1)</name>
    <dbReference type="NCBI Taxonomy" id="556484"/>
    <lineage>
        <taxon>Eukaryota</taxon>
        <taxon>Sar</taxon>
        <taxon>Stramenopiles</taxon>
        <taxon>Ochrophyta</taxon>
        <taxon>Bacillariophyta</taxon>
        <taxon>Bacillariophyceae</taxon>
        <taxon>Bacillariophycidae</taxon>
        <taxon>Naviculales</taxon>
        <taxon>Phaeodactylaceae</taxon>
        <taxon>Phaeodactylum</taxon>
    </lineage>
</organism>
<evidence type="ECO:0000313" key="5">
    <source>
        <dbReference type="Proteomes" id="UP000000759"/>
    </source>
</evidence>
<dbReference type="RefSeq" id="XP_002177386.1">
    <property type="nucleotide sequence ID" value="XM_002177350.1"/>
</dbReference>
<evidence type="ECO:0000313" key="4">
    <source>
        <dbReference type="EMBL" id="EEC51849.1"/>
    </source>
</evidence>
<proteinExistence type="inferred from homology"/>
<dbReference type="FunFam" id="3.40.50.970:FF:000055">
    <property type="entry name" value="2-oxoisovalerate dehydrogenase subunit alpha"/>
    <property type="match status" value="1"/>
</dbReference>
<dbReference type="PANTHER" id="PTHR43380">
    <property type="entry name" value="2-OXOISOVALERATE DEHYDROGENASE SUBUNIT ALPHA, MITOCHONDRIAL"/>
    <property type="match status" value="1"/>
</dbReference>
<dbReference type="EMBL" id="CM000605">
    <property type="protein sequence ID" value="EEC51849.1"/>
    <property type="molecule type" value="Genomic_DNA"/>
</dbReference>
<feature type="non-terminal residue" evidence="4">
    <location>
        <position position="1"/>
    </location>
</feature>
<evidence type="ECO:0000256" key="2">
    <source>
        <dbReference type="RuleBase" id="RU365014"/>
    </source>
</evidence>
<dbReference type="HOGENOM" id="CLU_029393_1_2_1"/>
<dbReference type="GeneID" id="7196835"/>
<evidence type="ECO:0000259" key="3">
    <source>
        <dbReference type="Pfam" id="PF00676"/>
    </source>
</evidence>
<dbReference type="FunCoup" id="B7FQE2">
    <property type="interactions" value="139"/>
</dbReference>
<dbReference type="AlphaFoldDB" id="B7FQE2"/>
<comment type="catalytic activity">
    <reaction evidence="2">
        <text>N(6)-[(R)-lipoyl]-L-lysyl-[protein] + 3-methyl-2-oxobutanoate + H(+) = N(6)-[(R)-S(8)-2-methylpropanoyldihydrolipoyl]-L-lysyl-[protein] + CO2</text>
        <dbReference type="Rhea" id="RHEA:13457"/>
        <dbReference type="Rhea" id="RHEA-COMP:10474"/>
        <dbReference type="Rhea" id="RHEA-COMP:10497"/>
        <dbReference type="ChEBI" id="CHEBI:11851"/>
        <dbReference type="ChEBI" id="CHEBI:15378"/>
        <dbReference type="ChEBI" id="CHEBI:16526"/>
        <dbReference type="ChEBI" id="CHEBI:83099"/>
        <dbReference type="ChEBI" id="CHEBI:83142"/>
        <dbReference type="EC" id="1.2.4.4"/>
    </reaction>
</comment>
<reference evidence="4 5" key="1">
    <citation type="journal article" date="2008" name="Nature">
        <title>The Phaeodactylum genome reveals the evolutionary history of diatom genomes.</title>
        <authorList>
            <person name="Bowler C."/>
            <person name="Allen A.E."/>
            <person name="Badger J.H."/>
            <person name="Grimwood J."/>
            <person name="Jabbari K."/>
            <person name="Kuo A."/>
            <person name="Maheswari U."/>
            <person name="Martens C."/>
            <person name="Maumus F."/>
            <person name="Otillar R.P."/>
            <person name="Rayko E."/>
            <person name="Salamov A."/>
            <person name="Vandepoele K."/>
            <person name="Beszteri B."/>
            <person name="Gruber A."/>
            <person name="Heijde M."/>
            <person name="Katinka M."/>
            <person name="Mock T."/>
            <person name="Valentin K."/>
            <person name="Verret F."/>
            <person name="Berges J.A."/>
            <person name="Brownlee C."/>
            <person name="Cadoret J.P."/>
            <person name="Chiovitti A."/>
            <person name="Choi C.J."/>
            <person name="Coesel S."/>
            <person name="De Martino A."/>
            <person name="Detter J.C."/>
            <person name="Durkin C."/>
            <person name="Falciatore A."/>
            <person name="Fournet J."/>
            <person name="Haruta M."/>
            <person name="Huysman M.J."/>
            <person name="Jenkins B.D."/>
            <person name="Jiroutova K."/>
            <person name="Jorgensen R.E."/>
            <person name="Joubert Y."/>
            <person name="Kaplan A."/>
            <person name="Kroger N."/>
            <person name="Kroth P.G."/>
            <person name="La Roche J."/>
            <person name="Lindquist E."/>
            <person name="Lommer M."/>
            <person name="Martin-Jezequel V."/>
            <person name="Lopez P.J."/>
            <person name="Lucas S."/>
            <person name="Mangogna M."/>
            <person name="McGinnis K."/>
            <person name="Medlin L.K."/>
            <person name="Montsant A."/>
            <person name="Oudot-Le Secq M.P."/>
            <person name="Napoli C."/>
            <person name="Obornik M."/>
            <person name="Parker M.S."/>
            <person name="Petit J.L."/>
            <person name="Porcel B.M."/>
            <person name="Poulsen N."/>
            <person name="Robison M."/>
            <person name="Rychlewski L."/>
            <person name="Rynearson T.A."/>
            <person name="Schmutz J."/>
            <person name="Shapiro H."/>
            <person name="Siaut M."/>
            <person name="Stanley M."/>
            <person name="Sussman M.R."/>
            <person name="Taylor A.R."/>
            <person name="Vardi A."/>
            <person name="von Dassow P."/>
            <person name="Vyverman W."/>
            <person name="Willis A."/>
            <person name="Wyrwicz L.S."/>
            <person name="Rokhsar D.S."/>
            <person name="Weissenbach J."/>
            <person name="Armbrust E.V."/>
            <person name="Green B.R."/>
            <person name="Van de Peer Y."/>
            <person name="Grigoriev I.V."/>
        </authorList>
    </citation>
    <scope>NUCLEOTIDE SEQUENCE [LARGE SCALE GENOMIC DNA]</scope>
    <source>
        <strain evidence="4 5">CCAP 1055/1</strain>
    </source>
</reference>
<sequence>SRNTLLRAHRQIIRLRTMDTILMNAQRQGRISFYMTCTGEEAIHIGAASALNIGDPILAQYREQGLIMWRGFTLDQFTDQCFSNEADMGKGRQMPIHYGSRALNYHTISSPLGTQLPQAVGVAYRLKLNGNRNVSVALFGDGCASTPDFHSALNFAAVLKSPTLFICRNNGYAISTSVEDQYAGDGIICRAPGYGMAGIRVDGNDIFAVHAAVREAKQYALERHAPVLIECMTYRQGHHSTSDDSSRYRSSEEVEAFAEICDPLTRLENFLTQHEWLNEEKAKEIRDEEKQAVIKAMNQAERKPRPKLDYMFTDVYHDMPPHLVEQQTQLHDHLSKYPNEY</sequence>
<dbReference type="EC" id="1.2.4.4" evidence="2"/>
<comment type="cofactor">
    <cofactor evidence="2">
        <name>thiamine diphosphate</name>
        <dbReference type="ChEBI" id="CHEBI:58937"/>
    </cofactor>
</comment>
<feature type="domain" description="Dehydrogenase E1 component" evidence="3">
    <location>
        <begin position="14"/>
        <end position="307"/>
    </location>
</feature>
<comment type="function">
    <text evidence="2">The branched-chain alpha-keto dehydrogenase complex catalyzes the overall conversion of alpha-keto acids to acyl-CoA and CO(2). It contains multiple copies of three enzymatic components: branched-chain alpha-keto acid decarboxylase (E1), lipoamide acyltransferase (E2) and lipoamide dehydrogenase (E3).</text>
</comment>
<dbReference type="KEGG" id="pti:PHATRDRAFT_9476"/>
<comment type="similarity">
    <text evidence="2">Belongs to the BCKDHA family.</text>
</comment>
<accession>B7FQE2</accession>
<dbReference type="Proteomes" id="UP000000759">
    <property type="component" value="Chromosome 1"/>
</dbReference>
<dbReference type="Gene3D" id="3.40.50.970">
    <property type="match status" value="1"/>
</dbReference>